<dbReference type="InterPro" id="IPR050678">
    <property type="entry name" value="DNA_Partitioning_ATPase"/>
</dbReference>
<reference evidence="2 3" key="1">
    <citation type="submission" date="2021-03" db="EMBL/GenBank/DDBJ databases">
        <title>Enterococcal diversity collection.</title>
        <authorList>
            <person name="Gilmore M.S."/>
            <person name="Schwartzman J."/>
            <person name="Van Tyne D."/>
            <person name="Martin M."/>
            <person name="Earl A.M."/>
            <person name="Manson A.L."/>
            <person name="Straub T."/>
            <person name="Salamzade R."/>
            <person name="Saavedra J."/>
            <person name="Lebreton F."/>
            <person name="Prichula J."/>
            <person name="Schaufler K."/>
            <person name="Gaca A."/>
            <person name="Sgardioli B."/>
            <person name="Wagenaar J."/>
            <person name="Strong T."/>
        </authorList>
    </citation>
    <scope>NUCLEOTIDE SEQUENCE [LARGE SCALE GENOMIC DNA]</scope>
    <source>
        <strain evidence="2 3">669A</strain>
    </source>
</reference>
<feature type="domain" description="AAA" evidence="1">
    <location>
        <begin position="1"/>
        <end position="200"/>
    </location>
</feature>
<proteinExistence type="predicted"/>
<dbReference type="Gene3D" id="3.40.50.300">
    <property type="entry name" value="P-loop containing nucleotide triphosphate hydrolases"/>
    <property type="match status" value="1"/>
</dbReference>
<evidence type="ECO:0000313" key="2">
    <source>
        <dbReference type="EMBL" id="MBO1307607.1"/>
    </source>
</evidence>
<accession>A0ABS3LD99</accession>
<keyword evidence="3" id="KW-1185">Reference proteome</keyword>
<dbReference type="PANTHER" id="PTHR13696:SF99">
    <property type="entry name" value="COBYRINIC ACID AC-DIAMIDE SYNTHASE"/>
    <property type="match status" value="1"/>
</dbReference>
<organism evidence="2 3">
    <name type="scientific">Candidatus Enterococcus moelleringii</name>
    <dbReference type="NCBI Taxonomy" id="2815325"/>
    <lineage>
        <taxon>Bacteria</taxon>
        <taxon>Bacillati</taxon>
        <taxon>Bacillota</taxon>
        <taxon>Bacilli</taxon>
        <taxon>Lactobacillales</taxon>
        <taxon>Enterococcaceae</taxon>
        <taxon>Enterococcus</taxon>
    </lineage>
</organism>
<dbReference type="PANTHER" id="PTHR13696">
    <property type="entry name" value="P-LOOP CONTAINING NUCLEOSIDE TRIPHOSPHATE HYDROLASE"/>
    <property type="match status" value="1"/>
</dbReference>
<dbReference type="Proteomes" id="UP000664601">
    <property type="component" value="Unassembled WGS sequence"/>
</dbReference>
<dbReference type="RefSeq" id="WP_207674600.1">
    <property type="nucleotide sequence ID" value="NZ_JAFREM010000025.1"/>
</dbReference>
<dbReference type="CDD" id="cd02042">
    <property type="entry name" value="ParAB_family"/>
    <property type="match status" value="1"/>
</dbReference>
<evidence type="ECO:0000313" key="3">
    <source>
        <dbReference type="Proteomes" id="UP000664601"/>
    </source>
</evidence>
<dbReference type="InterPro" id="IPR027417">
    <property type="entry name" value="P-loop_NTPase"/>
</dbReference>
<dbReference type="EMBL" id="JAFREM010000025">
    <property type="protein sequence ID" value="MBO1307607.1"/>
    <property type="molecule type" value="Genomic_DNA"/>
</dbReference>
<dbReference type="Pfam" id="PF13614">
    <property type="entry name" value="AAA_31"/>
    <property type="match status" value="1"/>
</dbReference>
<gene>
    <name evidence="2" type="ORF">JZO70_15635</name>
</gene>
<comment type="caution">
    <text evidence="2">The sequence shown here is derived from an EMBL/GenBank/DDBJ whole genome shotgun (WGS) entry which is preliminary data.</text>
</comment>
<sequence>MKKIFIGNYKGGVGKTTSTLFLGKCLKDLGKKVLLMDLDPQSSLSEICIKKGDSERSIEDLKPEQTLNYVYELCIDNIRKGYGLDLQFDLDCLISLYEENLDYVASSLYYKDDVGLDELNMNMEKDIQYFSILGKLVKDIERANLEYDYLLIDCPPNSSIITQSAFMLSDGYLIPTIVDSISSKGIVHYIGTISKVYDRYCEKHEDAHLFKHYFGNDPKLIGVFYTLIRGQVNYDEVIESLRDELDKLPVRDSIYVFKNYTNNYVDITRAIASNELEKLNKLKNTYPEITKEFVERLSDLNLQ</sequence>
<dbReference type="SUPFAM" id="SSF52540">
    <property type="entry name" value="P-loop containing nucleoside triphosphate hydrolases"/>
    <property type="match status" value="1"/>
</dbReference>
<dbReference type="InterPro" id="IPR025669">
    <property type="entry name" value="AAA_dom"/>
</dbReference>
<protein>
    <submittedName>
        <fullName evidence="2">AAA family ATPase</fullName>
    </submittedName>
</protein>
<name>A0ABS3LD99_9ENTE</name>
<evidence type="ECO:0000259" key="1">
    <source>
        <dbReference type="Pfam" id="PF13614"/>
    </source>
</evidence>